<protein>
    <submittedName>
        <fullName evidence="2">Uncharacterized protein</fullName>
    </submittedName>
</protein>
<dbReference type="Proteomes" id="UP001283361">
    <property type="component" value="Unassembled WGS sequence"/>
</dbReference>
<feature type="region of interest" description="Disordered" evidence="1">
    <location>
        <begin position="77"/>
        <end position="101"/>
    </location>
</feature>
<keyword evidence="3" id="KW-1185">Reference proteome</keyword>
<dbReference type="AlphaFoldDB" id="A0AAE1CMD5"/>
<proteinExistence type="predicted"/>
<evidence type="ECO:0000313" key="2">
    <source>
        <dbReference type="EMBL" id="KAK3711041.1"/>
    </source>
</evidence>
<organism evidence="2 3">
    <name type="scientific">Elysia crispata</name>
    <name type="common">lettuce slug</name>
    <dbReference type="NCBI Taxonomy" id="231223"/>
    <lineage>
        <taxon>Eukaryota</taxon>
        <taxon>Metazoa</taxon>
        <taxon>Spiralia</taxon>
        <taxon>Lophotrochozoa</taxon>
        <taxon>Mollusca</taxon>
        <taxon>Gastropoda</taxon>
        <taxon>Heterobranchia</taxon>
        <taxon>Euthyneura</taxon>
        <taxon>Panpulmonata</taxon>
        <taxon>Sacoglossa</taxon>
        <taxon>Placobranchoidea</taxon>
        <taxon>Plakobranchidae</taxon>
        <taxon>Elysia</taxon>
    </lineage>
</organism>
<gene>
    <name evidence="2" type="ORF">RRG08_009630</name>
</gene>
<evidence type="ECO:0000256" key="1">
    <source>
        <dbReference type="SAM" id="MobiDB-lite"/>
    </source>
</evidence>
<comment type="caution">
    <text evidence="2">The sequence shown here is derived from an EMBL/GenBank/DDBJ whole genome shotgun (WGS) entry which is preliminary data.</text>
</comment>
<dbReference type="EMBL" id="JAWDGP010007625">
    <property type="protein sequence ID" value="KAK3711041.1"/>
    <property type="molecule type" value="Genomic_DNA"/>
</dbReference>
<evidence type="ECO:0000313" key="3">
    <source>
        <dbReference type="Proteomes" id="UP001283361"/>
    </source>
</evidence>
<name>A0AAE1CMD5_9GAST</name>
<accession>A0AAE1CMD5</accession>
<sequence length="123" mass="13410">MIILILEDEGPKLHSAADITLLLFIVGQFAPKLVIDATDVEGSSGQEVKPSRDNSALREVYRWSRCSRLSTVIDDTDVEGSSGQEVGETTPPSERFTGGPGLVFTPDNSYRCHRCGGQLRTRS</sequence>
<reference evidence="2" key="1">
    <citation type="journal article" date="2023" name="G3 (Bethesda)">
        <title>A reference genome for the long-term kleptoplast-retaining sea slug Elysia crispata morphotype clarki.</title>
        <authorList>
            <person name="Eastman K.E."/>
            <person name="Pendleton A.L."/>
            <person name="Shaikh M.A."/>
            <person name="Suttiyut T."/>
            <person name="Ogas R."/>
            <person name="Tomko P."/>
            <person name="Gavelis G."/>
            <person name="Widhalm J.R."/>
            <person name="Wisecaver J.H."/>
        </authorList>
    </citation>
    <scope>NUCLEOTIDE SEQUENCE</scope>
    <source>
        <strain evidence="2">ECLA1</strain>
    </source>
</reference>